<dbReference type="RefSeq" id="WP_132662301.1">
    <property type="nucleotide sequence ID" value="NZ_SMBJ01000012.1"/>
</dbReference>
<dbReference type="EMBL" id="SMBJ01000012">
    <property type="protein sequence ID" value="TCU20859.1"/>
    <property type="molecule type" value="Genomic_DNA"/>
</dbReference>
<accession>A0A4R3QID7</accession>
<feature type="transmembrane region" description="Helical" evidence="1">
    <location>
        <begin position="51"/>
        <end position="68"/>
    </location>
</feature>
<reference evidence="2 3" key="1">
    <citation type="submission" date="2019-03" db="EMBL/GenBank/DDBJ databases">
        <title>Genomic Encyclopedia of Type Strains, Phase IV (KMG-V): Genome sequencing to study the core and pangenomes of soil and plant-associated prokaryotes.</title>
        <authorList>
            <person name="Whitman W."/>
        </authorList>
    </citation>
    <scope>NUCLEOTIDE SEQUENCE [LARGE SCALE GENOMIC DNA]</scope>
    <source>
        <strain evidence="2 3">Gr42</strain>
    </source>
</reference>
<gene>
    <name evidence="2" type="ORF">EV130_112239</name>
</gene>
<keyword evidence="1" id="KW-0472">Membrane</keyword>
<evidence type="ECO:0000313" key="3">
    <source>
        <dbReference type="Proteomes" id="UP000295547"/>
    </source>
</evidence>
<feature type="transmembrane region" description="Helical" evidence="1">
    <location>
        <begin position="20"/>
        <end position="39"/>
    </location>
</feature>
<name>A0A4R3QID7_9HYPH</name>
<organism evidence="2 3">
    <name type="scientific">Rhizobium azibense</name>
    <dbReference type="NCBI Taxonomy" id="1136135"/>
    <lineage>
        <taxon>Bacteria</taxon>
        <taxon>Pseudomonadati</taxon>
        <taxon>Pseudomonadota</taxon>
        <taxon>Alphaproteobacteria</taxon>
        <taxon>Hyphomicrobiales</taxon>
        <taxon>Rhizobiaceae</taxon>
        <taxon>Rhizobium/Agrobacterium group</taxon>
        <taxon>Rhizobium</taxon>
    </lineage>
</organism>
<dbReference type="OrthoDB" id="8357738at2"/>
<sequence length="176" mass="19650">MALNSDYPPNLKLKLGPWKIAKAILLIVVAGIPLGLIAHGDIVSRRASPEFAGFGLLVLALITAFILFKSFKLDLSKPVMFMNQRGINYQPVSNLIPWEAVEKIEVHTAYRTESLHVILKKETDAVLLSELSRWNNRFGPRTIVVPLNGFDGFSPQQVKSIVYRYFRESGGNGTLK</sequence>
<dbReference type="AlphaFoldDB" id="A0A4R3QID7"/>
<dbReference type="Proteomes" id="UP000295547">
    <property type="component" value="Unassembled WGS sequence"/>
</dbReference>
<evidence type="ECO:0000256" key="1">
    <source>
        <dbReference type="SAM" id="Phobius"/>
    </source>
</evidence>
<keyword evidence="3" id="KW-1185">Reference proteome</keyword>
<keyword evidence="1" id="KW-1133">Transmembrane helix</keyword>
<protein>
    <recommendedName>
        <fullName evidence="4">PH (Pleckstrin Homology) domain-containing protein</fullName>
    </recommendedName>
</protein>
<proteinExistence type="predicted"/>
<evidence type="ECO:0008006" key="4">
    <source>
        <dbReference type="Google" id="ProtNLM"/>
    </source>
</evidence>
<comment type="caution">
    <text evidence="2">The sequence shown here is derived from an EMBL/GenBank/DDBJ whole genome shotgun (WGS) entry which is preliminary data.</text>
</comment>
<evidence type="ECO:0000313" key="2">
    <source>
        <dbReference type="EMBL" id="TCU20859.1"/>
    </source>
</evidence>
<keyword evidence="1" id="KW-0812">Transmembrane</keyword>